<dbReference type="RefSeq" id="WP_259600883.1">
    <property type="nucleotide sequence ID" value="NZ_QRCW01000034.1"/>
</dbReference>
<protein>
    <recommendedName>
        <fullName evidence="5">Replication initiation protein</fullName>
    </recommendedName>
</protein>
<proteinExistence type="predicted"/>
<comment type="caution">
    <text evidence="3">The sequence shown here is derived from an EMBL/GenBank/DDBJ whole genome shotgun (WGS) entry which is preliminary data.</text>
</comment>
<gene>
    <name evidence="2" type="ORF">EXM65_17790</name>
    <name evidence="3" type="ORF">EXM65_17855</name>
</gene>
<evidence type="ECO:0000313" key="3">
    <source>
        <dbReference type="EMBL" id="NFA44371.1"/>
    </source>
</evidence>
<organism evidence="3 4">
    <name type="scientific">Clostridium botulinum</name>
    <dbReference type="NCBI Taxonomy" id="1491"/>
    <lineage>
        <taxon>Bacteria</taxon>
        <taxon>Bacillati</taxon>
        <taxon>Bacillota</taxon>
        <taxon>Clostridia</taxon>
        <taxon>Eubacteriales</taxon>
        <taxon>Clostridiaceae</taxon>
        <taxon>Clostridium</taxon>
    </lineage>
</organism>
<dbReference type="EMBL" id="SGKU01000076">
    <property type="protein sequence ID" value="NFA44360.1"/>
    <property type="molecule type" value="Genomic_DNA"/>
</dbReference>
<sequence>MINDKDLNSITYCSRIDTLETREPVSNRRDITICDIKGIHKNYIINDFVKTVYNPNNFNFGYNTEYKLSKTISTLDQMQTVMTVLELDNVEYKRVDIATDISVEFKDISKFLDLIHKCIRAKEKGGKAWDNTCEDTLNISNYRFINRSLGIEFYDKLKESAGKALYPTRMEIRFLRISSKDFKFHVNNSINLWKAMSNNLDQVENEIVEILKNKWTEEKELSIGLTFTEFVYKWSDKIFTTTILKELYKFSGLKGSYKSWLQRYRSNHHIEFYSKNNLRIFSKNIIESLKDYLKND</sequence>
<keyword evidence="1" id="KW-0175">Coiled coil</keyword>
<evidence type="ECO:0000313" key="2">
    <source>
        <dbReference type="EMBL" id="NFA44360.1"/>
    </source>
</evidence>
<accession>A0A6M0SSX9</accession>
<dbReference type="EMBL" id="SGKU01000076">
    <property type="protein sequence ID" value="NFA44371.1"/>
    <property type="molecule type" value="Genomic_DNA"/>
</dbReference>
<feature type="coiled-coil region" evidence="1">
    <location>
        <begin position="193"/>
        <end position="220"/>
    </location>
</feature>
<evidence type="ECO:0000313" key="4">
    <source>
        <dbReference type="Proteomes" id="UP000472355"/>
    </source>
</evidence>
<name>A0A6M0SSX9_CLOBO</name>
<evidence type="ECO:0000256" key="1">
    <source>
        <dbReference type="SAM" id="Coils"/>
    </source>
</evidence>
<reference evidence="3 4" key="1">
    <citation type="submission" date="2019-02" db="EMBL/GenBank/DDBJ databases">
        <title>Genome sequencing of Clostridium botulinum clinical isolates.</title>
        <authorList>
            <person name="Brunt J."/>
            <person name="Van Vliet A.H.M."/>
            <person name="Stringer S.C."/>
            <person name="Grant K.A."/>
            <person name="Carter A.C."/>
            <person name="Peck M.W."/>
        </authorList>
    </citation>
    <scope>NUCLEOTIDE SEQUENCE [LARGE SCALE GENOMIC DNA]</scope>
    <source>
        <strain evidence="3 4">H113700579</strain>
    </source>
</reference>
<dbReference type="Proteomes" id="UP000472355">
    <property type="component" value="Unassembled WGS sequence"/>
</dbReference>
<dbReference type="AlphaFoldDB" id="A0A6M0SSX9"/>
<evidence type="ECO:0008006" key="5">
    <source>
        <dbReference type="Google" id="ProtNLM"/>
    </source>
</evidence>